<dbReference type="Pfam" id="PF07715">
    <property type="entry name" value="Plug"/>
    <property type="match status" value="1"/>
</dbReference>
<dbReference type="Pfam" id="PF13715">
    <property type="entry name" value="CarbopepD_reg_2"/>
    <property type="match status" value="1"/>
</dbReference>
<evidence type="ECO:0000259" key="11">
    <source>
        <dbReference type="Pfam" id="PF07715"/>
    </source>
</evidence>
<reference evidence="12 13" key="1">
    <citation type="submission" date="2019-01" db="EMBL/GenBank/DDBJ databases">
        <title>Spirosoma flava sp. nov., a propanil-degrading bacterium isolated from herbicide-contaminated soil.</title>
        <authorList>
            <person name="Zhang L."/>
            <person name="Jiang J.-D."/>
        </authorList>
    </citation>
    <scope>NUCLEOTIDE SEQUENCE [LARGE SCALE GENOMIC DNA]</scope>
    <source>
        <strain evidence="12 13">TY50</strain>
    </source>
</reference>
<proteinExistence type="inferred from homology"/>
<dbReference type="Pfam" id="PF00593">
    <property type="entry name" value="TonB_dep_Rec_b-barrel"/>
    <property type="match status" value="1"/>
</dbReference>
<evidence type="ECO:0000256" key="3">
    <source>
        <dbReference type="ARBA" id="ARBA00022452"/>
    </source>
</evidence>
<dbReference type="SUPFAM" id="SSF49464">
    <property type="entry name" value="Carboxypeptidase regulatory domain-like"/>
    <property type="match status" value="1"/>
</dbReference>
<keyword evidence="3 8" id="KW-1134">Transmembrane beta strand</keyword>
<protein>
    <submittedName>
        <fullName evidence="12">TonB-dependent receptor</fullName>
    </submittedName>
</protein>
<name>A0A4Q2UPB1_9BACT</name>
<keyword evidence="12" id="KW-0675">Receptor</keyword>
<feature type="domain" description="TonB-dependent receptor-like beta-barrel" evidence="10">
    <location>
        <begin position="451"/>
        <end position="804"/>
    </location>
</feature>
<dbReference type="EMBL" id="SBLB01000005">
    <property type="protein sequence ID" value="RYC68659.1"/>
    <property type="molecule type" value="Genomic_DNA"/>
</dbReference>
<keyword evidence="13" id="KW-1185">Reference proteome</keyword>
<evidence type="ECO:0000256" key="8">
    <source>
        <dbReference type="PROSITE-ProRule" id="PRU01360"/>
    </source>
</evidence>
<dbReference type="RefSeq" id="WP_129603482.1">
    <property type="nucleotide sequence ID" value="NZ_SBLB01000005.1"/>
</dbReference>
<evidence type="ECO:0000256" key="1">
    <source>
        <dbReference type="ARBA" id="ARBA00004571"/>
    </source>
</evidence>
<dbReference type="InterPro" id="IPR000531">
    <property type="entry name" value="Beta-barrel_TonB"/>
</dbReference>
<keyword evidence="2 8" id="KW-0813">Transport</keyword>
<evidence type="ECO:0000256" key="2">
    <source>
        <dbReference type="ARBA" id="ARBA00022448"/>
    </source>
</evidence>
<dbReference type="InterPro" id="IPR037066">
    <property type="entry name" value="Plug_dom_sf"/>
</dbReference>
<dbReference type="AlphaFoldDB" id="A0A4Q2UPB1"/>
<dbReference type="InterPro" id="IPR023996">
    <property type="entry name" value="TonB-dep_OMP_SusC/RagA"/>
</dbReference>
<dbReference type="Proteomes" id="UP000290407">
    <property type="component" value="Unassembled WGS sequence"/>
</dbReference>
<dbReference type="InterPro" id="IPR023997">
    <property type="entry name" value="TonB-dep_OMP_SusC/RagA_CS"/>
</dbReference>
<accession>A0A4Q2UPB1</accession>
<keyword evidence="5 9" id="KW-0798">TonB box</keyword>
<evidence type="ECO:0000313" key="13">
    <source>
        <dbReference type="Proteomes" id="UP000290407"/>
    </source>
</evidence>
<comment type="caution">
    <text evidence="12">The sequence shown here is derived from an EMBL/GenBank/DDBJ whole genome shotgun (WGS) entry which is preliminary data.</text>
</comment>
<dbReference type="InterPro" id="IPR012910">
    <property type="entry name" value="Plug_dom"/>
</dbReference>
<dbReference type="Gene3D" id="2.60.40.1120">
    <property type="entry name" value="Carboxypeptidase-like, regulatory domain"/>
    <property type="match status" value="1"/>
</dbReference>
<evidence type="ECO:0000256" key="4">
    <source>
        <dbReference type="ARBA" id="ARBA00022692"/>
    </source>
</evidence>
<dbReference type="Gene3D" id="2.170.130.10">
    <property type="entry name" value="TonB-dependent receptor, plug domain"/>
    <property type="match status" value="1"/>
</dbReference>
<keyword evidence="6 8" id="KW-0472">Membrane</keyword>
<evidence type="ECO:0000256" key="7">
    <source>
        <dbReference type="ARBA" id="ARBA00023237"/>
    </source>
</evidence>
<comment type="similarity">
    <text evidence="8 9">Belongs to the TonB-dependent receptor family.</text>
</comment>
<organism evidence="12 13">
    <name type="scientific">Spirosoma sordidisoli</name>
    <dbReference type="NCBI Taxonomy" id="2502893"/>
    <lineage>
        <taxon>Bacteria</taxon>
        <taxon>Pseudomonadati</taxon>
        <taxon>Bacteroidota</taxon>
        <taxon>Cytophagia</taxon>
        <taxon>Cytophagales</taxon>
        <taxon>Cytophagaceae</taxon>
        <taxon>Spirosoma</taxon>
    </lineage>
</organism>
<evidence type="ECO:0000256" key="5">
    <source>
        <dbReference type="ARBA" id="ARBA00023077"/>
    </source>
</evidence>
<gene>
    <name evidence="12" type="ORF">EQG79_20155</name>
</gene>
<dbReference type="InterPro" id="IPR036942">
    <property type="entry name" value="Beta-barrel_TonB_sf"/>
</dbReference>
<dbReference type="PROSITE" id="PS52016">
    <property type="entry name" value="TONB_DEPENDENT_REC_3"/>
    <property type="match status" value="1"/>
</dbReference>
<comment type="subcellular location">
    <subcellularLocation>
        <location evidence="1 8">Cell outer membrane</location>
        <topology evidence="1 8">Multi-pass membrane protein</topology>
    </subcellularLocation>
</comment>
<dbReference type="NCBIfam" id="TIGR04056">
    <property type="entry name" value="OMP_RagA_SusC"/>
    <property type="match status" value="1"/>
</dbReference>
<keyword evidence="7 8" id="KW-0998">Cell outer membrane</keyword>
<dbReference type="InterPro" id="IPR008969">
    <property type="entry name" value="CarboxyPept-like_regulatory"/>
</dbReference>
<dbReference type="Gene3D" id="2.40.170.20">
    <property type="entry name" value="TonB-dependent receptor, beta-barrel domain"/>
    <property type="match status" value="1"/>
</dbReference>
<evidence type="ECO:0000256" key="9">
    <source>
        <dbReference type="RuleBase" id="RU003357"/>
    </source>
</evidence>
<evidence type="ECO:0000313" key="12">
    <source>
        <dbReference type="EMBL" id="RYC68659.1"/>
    </source>
</evidence>
<evidence type="ECO:0000259" key="10">
    <source>
        <dbReference type="Pfam" id="PF00593"/>
    </source>
</evidence>
<dbReference type="InterPro" id="IPR039426">
    <property type="entry name" value="TonB-dep_rcpt-like"/>
</dbReference>
<sequence>MLFPRLLNSTALSLALLLRHAVRPTLSVSLLTLSSLGSIVMAQTAQVKGVVLDENSQPLPGVSIVIKNTQRGTSADAEGRFSLAAAPGNTLVLSLVGYESKEVTVSNSTADLRVQMAPSDNQLNEVVVVGYGTQKRSDLTGSVVSLDSRALKEVPAANVLQALAGRAAGVDLARTGTAPGAGAQLRIRGNRSLSGSNDALIVVDGVPYGGSLNDLNTDDIATMDILKDASATAIYGSRGSNGVLIITTKRGKIGKPVISYNAYAGQNTILGQYDLLNGQEFKAMRDLAQYSAGYSPDELAGVAAGTSTNWQDLLYKKGFVTSNELSLSGGTENTQYGFSGGYFKETGVITGQSFERFSLRTSIDTKLGSRVKVGLTNLSNLNYTRGEGINPIYNTLRLSPLTSPYNADGTPNLRPLRGTIDELSSMNPITLEDQNAIVQRRRRITTFNSLYGEVQIIDGLKYRLNVGLDFRQENFGQYIGPNTIINPGSTLPTQNSAAVQNGESYRYTVDNIVTYDKVFAEKHHLTFTGLYGVQQDRGFTNRVEATGLPADYIQYYNLNLASGTPVVPAGGNNSFNRSGLVSIMARVNYVYSDRYLLTATFRRDGSSVFPQGTWLNYPAFAVGWNISNEEFLKSNTLISLLKLRAGYGITGNQGIPSGATRGSLSTNRYNFGSNNVLGYFVSSLGNQDLQWESTSNVNVGVDFGLFNNRLSGSIDLYQQTTDRLLVQKNLPLSNGANSYWTNAAKTQGKGIEVVLSSVNVNTSSGFKWTTDLNFAINREEILALEDPTKTQDIGNGWFVGQPINVIYDYKKIGIWQSNEADRAAQFGAVPGQIKLEDLNNDNRITDADRSVIGSFQPNWIGGMTNRFSYKNWDLTATMNARIGNTLVATYFQSDGTGTGYAFLNNGRVNQPKFDYWTPTNPTNAFPQPAPGDRINYSSTLGYYDGSFVRMQSLNLGYTLPTGLLKKAGLGSARVYISSRNPFLLYSPFVSNGLGIDPEGTGTGGAVPTQGASAGTGVNNRAITVGLTTPATRQLLIGVNLKF</sequence>
<dbReference type="GO" id="GO:0009279">
    <property type="term" value="C:cell outer membrane"/>
    <property type="evidence" value="ECO:0007669"/>
    <property type="project" value="UniProtKB-SubCell"/>
</dbReference>
<dbReference type="SUPFAM" id="SSF56935">
    <property type="entry name" value="Porins"/>
    <property type="match status" value="1"/>
</dbReference>
<keyword evidence="4 8" id="KW-0812">Transmembrane</keyword>
<evidence type="ECO:0000256" key="6">
    <source>
        <dbReference type="ARBA" id="ARBA00023136"/>
    </source>
</evidence>
<dbReference type="NCBIfam" id="TIGR04057">
    <property type="entry name" value="SusC_RagA_signa"/>
    <property type="match status" value="1"/>
</dbReference>
<feature type="domain" description="TonB-dependent receptor plug" evidence="11">
    <location>
        <begin position="136"/>
        <end position="243"/>
    </location>
</feature>